<dbReference type="GO" id="GO:0005739">
    <property type="term" value="C:mitochondrion"/>
    <property type="evidence" value="ECO:0007669"/>
    <property type="project" value="TreeGrafter"/>
</dbReference>
<sequence>MVRSRPTRLAHIAPIGVDRMGDIADLSGKDFLRLENLDVDIPPDPEAIACTKSSADQDQNNSYLPFIGQRHLREIAARHVSSISGVQYSGEENCIISSGGLSGILNVLLATVEVGDEVIVTDPTYAGLINRFVPFKFTPGNEWTLDREALREAVQGKESKVRAMLLMSPSMPSGGYFNAEEWDLISKLCVEADLLLILDTAMERLLFDKRPLIHPAGLPGMANRTIIVGAASKELRMIGWRAGWIVAPKEYIPDLIAVSLANVVVPVGIAQSAAAVALERSWTTMQPYVDELQARRDLILEELHGLPVGVPAGGWSLLLRVSDYGIDGETASKRLLEEGVCATGMAGWGNEHGKENTITLAPATAPRSRSIDNHKTAFGLPVDRKTPPPSNANR</sequence>
<feature type="domain" description="Aminotransferase class I/classII large" evidence="6">
    <location>
        <begin position="43"/>
        <end position="343"/>
    </location>
</feature>
<evidence type="ECO:0000259" key="6">
    <source>
        <dbReference type="Pfam" id="PF00155"/>
    </source>
</evidence>
<dbReference type="Pfam" id="PF00155">
    <property type="entry name" value="Aminotran_1_2"/>
    <property type="match status" value="1"/>
</dbReference>
<accession>E9DFX0</accession>
<evidence type="ECO:0000256" key="1">
    <source>
        <dbReference type="ARBA" id="ARBA00001933"/>
    </source>
</evidence>
<keyword evidence="8" id="KW-1185">Reference proteome</keyword>
<dbReference type="InterPro" id="IPR015422">
    <property type="entry name" value="PyrdxlP-dep_Trfase_small"/>
</dbReference>
<keyword evidence="4" id="KW-0663">Pyridoxal phosphate</keyword>
<feature type="region of interest" description="Disordered" evidence="5">
    <location>
        <begin position="367"/>
        <end position="394"/>
    </location>
</feature>
<name>E9DFX0_COCPS</name>
<dbReference type="GO" id="GO:0016212">
    <property type="term" value="F:kynurenine-oxoglutarate transaminase activity"/>
    <property type="evidence" value="ECO:0007669"/>
    <property type="project" value="TreeGrafter"/>
</dbReference>
<comment type="cofactor">
    <cofactor evidence="1">
        <name>pyridoxal 5'-phosphate</name>
        <dbReference type="ChEBI" id="CHEBI:597326"/>
    </cofactor>
</comment>
<proteinExistence type="predicted"/>
<reference evidence="8" key="2">
    <citation type="submission" date="2010-03" db="EMBL/GenBank/DDBJ databases">
        <title>The genome sequence of Coccidioides posadasii strain Silveira.</title>
        <authorList>
            <consortium name="The Broad Institute Genome Sequencing Center for Infectious Disease"/>
            <person name="Neafsey D."/>
            <person name="Orbach M."/>
            <person name="Henn M.R."/>
            <person name="Cole G.T."/>
            <person name="Galgiani J."/>
            <person name="Gardner M.J."/>
            <person name="Kirkland T.N."/>
            <person name="Taylor J.W."/>
            <person name="Young S.K."/>
            <person name="Zeng Q."/>
            <person name="Koehrsen M."/>
            <person name="Alvarado L."/>
            <person name="Berlin A."/>
            <person name="Borenstein D."/>
            <person name="Chapman S.B."/>
            <person name="Chen Z."/>
            <person name="Engels R."/>
            <person name="Freedman E."/>
            <person name="Gellesch M."/>
            <person name="Goldberg J."/>
            <person name="Griggs A."/>
            <person name="Gujja S."/>
            <person name="Heilman E."/>
            <person name="Heiman D."/>
            <person name="Howarth C."/>
            <person name="Jen D."/>
            <person name="Larson L."/>
            <person name="Mehta T."/>
            <person name="Neiman D."/>
            <person name="Park D."/>
            <person name="Pearson M."/>
            <person name="Richards J."/>
            <person name="Roberts A."/>
            <person name="Saif S."/>
            <person name="Shea T."/>
            <person name="Shenoy N."/>
            <person name="Sisk P."/>
            <person name="Stolte C."/>
            <person name="Sykes S."/>
            <person name="Walk T."/>
            <person name="White J."/>
            <person name="Yandava C."/>
            <person name="Haas B."/>
            <person name="Nusbaum C."/>
            <person name="Birren B."/>
        </authorList>
    </citation>
    <scope>NUCLEOTIDE SEQUENCE [LARGE SCALE GENOMIC DNA]</scope>
    <source>
        <strain evidence="8">RMSCC 757 / Silveira</strain>
    </source>
</reference>
<dbReference type="GO" id="GO:0030170">
    <property type="term" value="F:pyridoxal phosphate binding"/>
    <property type="evidence" value="ECO:0007669"/>
    <property type="project" value="InterPro"/>
</dbReference>
<dbReference type="InterPro" id="IPR051326">
    <property type="entry name" value="Kynurenine-oxoglutarate_AT"/>
</dbReference>
<dbReference type="OMA" id="TAMDGWG"/>
<organism evidence="8">
    <name type="scientific">Coccidioides posadasii (strain RMSCC 757 / Silveira)</name>
    <name type="common">Valley fever fungus</name>
    <dbReference type="NCBI Taxonomy" id="443226"/>
    <lineage>
        <taxon>Eukaryota</taxon>
        <taxon>Fungi</taxon>
        <taxon>Dikarya</taxon>
        <taxon>Ascomycota</taxon>
        <taxon>Pezizomycotina</taxon>
        <taxon>Eurotiomycetes</taxon>
        <taxon>Eurotiomycetidae</taxon>
        <taxon>Onygenales</taxon>
        <taxon>Onygenaceae</taxon>
        <taxon>Coccidioides</taxon>
    </lineage>
</organism>
<dbReference type="InterPro" id="IPR015424">
    <property type="entry name" value="PyrdxlP-dep_Trfase"/>
</dbReference>
<evidence type="ECO:0000256" key="4">
    <source>
        <dbReference type="ARBA" id="ARBA00022898"/>
    </source>
</evidence>
<dbReference type="Gene3D" id="3.40.640.10">
    <property type="entry name" value="Type I PLP-dependent aspartate aminotransferase-like (Major domain)"/>
    <property type="match status" value="1"/>
</dbReference>
<dbReference type="STRING" id="443226.E9DFX0"/>
<dbReference type="PANTHER" id="PTHR43807">
    <property type="entry name" value="FI04487P"/>
    <property type="match status" value="1"/>
</dbReference>
<dbReference type="AlphaFoldDB" id="E9DFX0"/>
<dbReference type="CDD" id="cd00609">
    <property type="entry name" value="AAT_like"/>
    <property type="match status" value="1"/>
</dbReference>
<dbReference type="Gene3D" id="3.90.1150.10">
    <property type="entry name" value="Aspartate Aminotransferase, domain 1"/>
    <property type="match status" value="1"/>
</dbReference>
<reference evidence="8" key="1">
    <citation type="journal article" date="2010" name="Genome Res.">
        <title>Population genomic sequencing of Coccidioides fungi reveals recent hybridization and transposon control.</title>
        <authorList>
            <person name="Neafsey D.E."/>
            <person name="Barker B.M."/>
            <person name="Sharpton T.J."/>
            <person name="Stajich J.E."/>
            <person name="Park D.J."/>
            <person name="Whiston E."/>
            <person name="Hung C.-Y."/>
            <person name="McMahan C."/>
            <person name="White J."/>
            <person name="Sykes S."/>
            <person name="Heiman D."/>
            <person name="Young S."/>
            <person name="Zeng Q."/>
            <person name="Abouelleil A."/>
            <person name="Aftuck L."/>
            <person name="Bessette D."/>
            <person name="Brown A."/>
            <person name="FitzGerald M."/>
            <person name="Lui A."/>
            <person name="Macdonald J.P."/>
            <person name="Priest M."/>
            <person name="Orbach M.J."/>
            <person name="Galgiani J.N."/>
            <person name="Kirkland T.N."/>
            <person name="Cole G.T."/>
            <person name="Birren B.W."/>
            <person name="Henn M.R."/>
            <person name="Taylor J.W."/>
            <person name="Rounsley S.D."/>
        </authorList>
    </citation>
    <scope>NUCLEOTIDE SEQUENCE [LARGE SCALE GENOMIC DNA]</scope>
    <source>
        <strain evidence="8">RMSCC 757 / Silveira</strain>
    </source>
</reference>
<dbReference type="VEuPathDB" id="FungiDB:CPSG_08719"/>
<dbReference type="PANTHER" id="PTHR43807:SF20">
    <property type="entry name" value="FI04487P"/>
    <property type="match status" value="1"/>
</dbReference>
<dbReference type="SUPFAM" id="SSF53383">
    <property type="entry name" value="PLP-dependent transferases"/>
    <property type="match status" value="1"/>
</dbReference>
<dbReference type="InterPro" id="IPR004839">
    <property type="entry name" value="Aminotransferase_I/II_large"/>
</dbReference>
<dbReference type="OrthoDB" id="2108at2759"/>
<keyword evidence="3 7" id="KW-0808">Transferase</keyword>
<evidence type="ECO:0000313" key="7">
    <source>
        <dbReference type="EMBL" id="EFW14712.1"/>
    </source>
</evidence>
<gene>
    <name evidence="7" type="ORF">CPSG_08719</name>
</gene>
<dbReference type="Proteomes" id="UP000002497">
    <property type="component" value="Unassembled WGS sequence"/>
</dbReference>
<dbReference type="VEuPathDB" id="FungiDB:D8B26_000616"/>
<evidence type="ECO:0000256" key="5">
    <source>
        <dbReference type="SAM" id="MobiDB-lite"/>
    </source>
</evidence>
<dbReference type="EMBL" id="GL636504">
    <property type="protein sequence ID" value="EFW14712.1"/>
    <property type="molecule type" value="Genomic_DNA"/>
</dbReference>
<evidence type="ECO:0000313" key="8">
    <source>
        <dbReference type="Proteomes" id="UP000002497"/>
    </source>
</evidence>
<protein>
    <submittedName>
        <fullName evidence="7">Aspartate aminotransferase</fullName>
    </submittedName>
</protein>
<dbReference type="HOGENOM" id="CLU_017584_4_0_1"/>
<dbReference type="InterPro" id="IPR015421">
    <property type="entry name" value="PyrdxlP-dep_Trfase_major"/>
</dbReference>
<keyword evidence="2 7" id="KW-0032">Aminotransferase</keyword>
<evidence type="ECO:0000256" key="2">
    <source>
        <dbReference type="ARBA" id="ARBA00022576"/>
    </source>
</evidence>
<evidence type="ECO:0000256" key="3">
    <source>
        <dbReference type="ARBA" id="ARBA00022679"/>
    </source>
</evidence>